<accession>A0ABW2Z006</accession>
<keyword evidence="1" id="KW-0812">Transmembrane</keyword>
<dbReference type="Proteomes" id="UP001596958">
    <property type="component" value="Unassembled WGS sequence"/>
</dbReference>
<evidence type="ECO:0000313" key="3">
    <source>
        <dbReference type="Proteomes" id="UP001596958"/>
    </source>
</evidence>
<evidence type="ECO:0008006" key="4">
    <source>
        <dbReference type="Google" id="ProtNLM"/>
    </source>
</evidence>
<keyword evidence="3" id="KW-1185">Reference proteome</keyword>
<name>A0ABW2Z006_9SPHI</name>
<evidence type="ECO:0000313" key="2">
    <source>
        <dbReference type="EMBL" id="MFD0751179.1"/>
    </source>
</evidence>
<comment type="caution">
    <text evidence="2">The sequence shown here is derived from an EMBL/GenBank/DDBJ whole genome shotgun (WGS) entry which is preliminary data.</text>
</comment>
<sequence length="185" mass="21720">MSSQLEDFIKNNREQFDDAEPADELWHRIERRLPRQTYNERFTKKAFSFGFVLRVAAAVILIMGICFIGYLKLSNARVDLVAINPEYAQQQAHYATLVKNQRSELKAVTKADPQLYYEFNTEFTRMDSVYKRLKSELSTSPDREKVLRAMIQNLQIQTQVLSQQLNMVEQYNKMKSAQKNEIKNI</sequence>
<reference evidence="3" key="1">
    <citation type="journal article" date="2019" name="Int. J. Syst. Evol. Microbiol.">
        <title>The Global Catalogue of Microorganisms (GCM) 10K type strain sequencing project: providing services to taxonomists for standard genome sequencing and annotation.</title>
        <authorList>
            <consortium name="The Broad Institute Genomics Platform"/>
            <consortium name="The Broad Institute Genome Sequencing Center for Infectious Disease"/>
            <person name="Wu L."/>
            <person name="Ma J."/>
        </authorList>
    </citation>
    <scope>NUCLEOTIDE SEQUENCE [LARGE SCALE GENOMIC DNA]</scope>
    <source>
        <strain evidence="3">CCUG 63418</strain>
    </source>
</reference>
<organism evidence="2 3">
    <name type="scientific">Mucilaginibacter calamicampi</name>
    <dbReference type="NCBI Taxonomy" id="1302352"/>
    <lineage>
        <taxon>Bacteria</taxon>
        <taxon>Pseudomonadati</taxon>
        <taxon>Bacteroidota</taxon>
        <taxon>Sphingobacteriia</taxon>
        <taxon>Sphingobacteriales</taxon>
        <taxon>Sphingobacteriaceae</taxon>
        <taxon>Mucilaginibacter</taxon>
    </lineage>
</organism>
<protein>
    <recommendedName>
        <fullName evidence="4">Anti-sigma factor</fullName>
    </recommendedName>
</protein>
<dbReference type="RefSeq" id="WP_377101116.1">
    <property type="nucleotide sequence ID" value="NZ_JBHTHU010000018.1"/>
</dbReference>
<keyword evidence="1" id="KW-1133">Transmembrane helix</keyword>
<feature type="transmembrane region" description="Helical" evidence="1">
    <location>
        <begin position="51"/>
        <end position="71"/>
    </location>
</feature>
<keyword evidence="1" id="KW-0472">Membrane</keyword>
<gene>
    <name evidence="2" type="ORF">ACFQZS_13595</name>
</gene>
<proteinExistence type="predicted"/>
<dbReference type="EMBL" id="JBHTHU010000018">
    <property type="protein sequence ID" value="MFD0751179.1"/>
    <property type="molecule type" value="Genomic_DNA"/>
</dbReference>
<evidence type="ECO:0000256" key="1">
    <source>
        <dbReference type="SAM" id="Phobius"/>
    </source>
</evidence>